<comment type="caution">
    <text evidence="4">The sequence shown here is derived from an EMBL/GenBank/DDBJ whole genome shotgun (WGS) entry which is preliminary data.</text>
</comment>
<sequence length="212" mass="23879">MSSSVTGMATRTRLSREARQDQLLELGAELFADRSYEDVHIEELSEVAGVSRGLLYHYFPTKRAFFAAMVRRESTRMMELTAPDESLPILDRLRQGIEAYLDYCQDHKMGVKAIFHGAASADPEIQAIVEEDIQRQQERITAGVEPNGRPSELMQIAVRSWLHFMRNACHQWLDSTETSRDEVRDLCAQALVGTLLALPEGSRPSALTDLTP</sequence>
<dbReference type="PANTHER" id="PTHR30055">
    <property type="entry name" value="HTH-TYPE TRANSCRIPTIONAL REGULATOR RUTR"/>
    <property type="match status" value="1"/>
</dbReference>
<dbReference type="InterPro" id="IPR050109">
    <property type="entry name" value="HTH-type_TetR-like_transc_reg"/>
</dbReference>
<dbReference type="InterPro" id="IPR036271">
    <property type="entry name" value="Tet_transcr_reg_TetR-rel_C_sf"/>
</dbReference>
<accession>A0A5M4FJQ0</accession>
<keyword evidence="1 2" id="KW-0238">DNA-binding</keyword>
<dbReference type="Pfam" id="PF00440">
    <property type="entry name" value="TetR_N"/>
    <property type="match status" value="1"/>
</dbReference>
<dbReference type="PANTHER" id="PTHR30055:SF174">
    <property type="entry name" value="TRANSCRIPTIONAL REGULATORY PROTEIN (PROBABLY TETR-FAMILY)-RELATED"/>
    <property type="match status" value="1"/>
</dbReference>
<reference evidence="4" key="1">
    <citation type="submission" date="2019-09" db="EMBL/GenBank/DDBJ databases">
        <authorList>
            <person name="Li J."/>
        </authorList>
    </citation>
    <scope>NUCLEOTIDE SEQUENCE [LARGE SCALE GENOMIC DNA]</scope>
    <source>
        <strain evidence="4">JCM 14732</strain>
    </source>
</reference>
<dbReference type="InterPro" id="IPR001647">
    <property type="entry name" value="HTH_TetR"/>
</dbReference>
<protein>
    <submittedName>
        <fullName evidence="4">TetR/AcrR family transcriptional regulator</fullName>
    </submittedName>
</protein>
<feature type="domain" description="HTH tetR-type" evidence="3">
    <location>
        <begin position="17"/>
        <end position="77"/>
    </location>
</feature>
<evidence type="ECO:0000256" key="2">
    <source>
        <dbReference type="PROSITE-ProRule" id="PRU00335"/>
    </source>
</evidence>
<dbReference type="EMBL" id="SDPQ02000001">
    <property type="protein sequence ID" value="KAA1400320.1"/>
    <property type="molecule type" value="Genomic_DNA"/>
</dbReference>
<dbReference type="Gene3D" id="1.10.357.10">
    <property type="entry name" value="Tetracycline Repressor, domain 2"/>
    <property type="match status" value="1"/>
</dbReference>
<evidence type="ECO:0000256" key="1">
    <source>
        <dbReference type="ARBA" id="ARBA00023125"/>
    </source>
</evidence>
<dbReference type="SUPFAM" id="SSF46689">
    <property type="entry name" value="Homeodomain-like"/>
    <property type="match status" value="1"/>
</dbReference>
<gene>
    <name evidence="4" type="ORF">ESP70_006225</name>
</gene>
<dbReference type="SUPFAM" id="SSF48498">
    <property type="entry name" value="Tetracyclin repressor-like, C-terminal domain"/>
    <property type="match status" value="1"/>
</dbReference>
<dbReference type="InterPro" id="IPR009057">
    <property type="entry name" value="Homeodomain-like_sf"/>
</dbReference>
<evidence type="ECO:0000313" key="4">
    <source>
        <dbReference type="EMBL" id="KAA1400320.1"/>
    </source>
</evidence>
<feature type="DNA-binding region" description="H-T-H motif" evidence="2">
    <location>
        <begin position="40"/>
        <end position="59"/>
    </location>
</feature>
<dbReference type="AlphaFoldDB" id="A0A5M4FJQ0"/>
<evidence type="ECO:0000313" key="5">
    <source>
        <dbReference type="Proteomes" id="UP000380867"/>
    </source>
</evidence>
<dbReference type="GO" id="GO:0003700">
    <property type="term" value="F:DNA-binding transcription factor activity"/>
    <property type="evidence" value="ECO:0007669"/>
    <property type="project" value="TreeGrafter"/>
</dbReference>
<dbReference type="OrthoDB" id="8479950at2"/>
<organism evidence="4 5">
    <name type="scientific">Aeromicrobium ginsengisoli</name>
    <dbReference type="NCBI Taxonomy" id="363867"/>
    <lineage>
        <taxon>Bacteria</taxon>
        <taxon>Bacillati</taxon>
        <taxon>Actinomycetota</taxon>
        <taxon>Actinomycetes</taxon>
        <taxon>Propionibacteriales</taxon>
        <taxon>Nocardioidaceae</taxon>
        <taxon>Aeromicrobium</taxon>
    </lineage>
</organism>
<dbReference type="PRINTS" id="PR00455">
    <property type="entry name" value="HTHTETR"/>
</dbReference>
<evidence type="ECO:0000259" key="3">
    <source>
        <dbReference type="PROSITE" id="PS50977"/>
    </source>
</evidence>
<proteinExistence type="predicted"/>
<dbReference type="Proteomes" id="UP000380867">
    <property type="component" value="Unassembled WGS sequence"/>
</dbReference>
<name>A0A5M4FJQ0_9ACTN</name>
<dbReference type="PROSITE" id="PS50977">
    <property type="entry name" value="HTH_TETR_2"/>
    <property type="match status" value="1"/>
</dbReference>
<dbReference type="GO" id="GO:0000976">
    <property type="term" value="F:transcription cis-regulatory region binding"/>
    <property type="evidence" value="ECO:0007669"/>
    <property type="project" value="TreeGrafter"/>
</dbReference>
<keyword evidence="5" id="KW-1185">Reference proteome</keyword>